<protein>
    <submittedName>
        <fullName evidence="1">Uncharacterized protein</fullName>
    </submittedName>
</protein>
<evidence type="ECO:0000313" key="2">
    <source>
        <dbReference type="Proteomes" id="UP000827517"/>
    </source>
</evidence>
<gene>
    <name evidence="1" type="primary">250</name>
    <name evidence="1" type="ORF">AH04_250</name>
</gene>
<sequence>MTTEIIAPGTVEGNEALTVGEKLSSFFKEISVGIDSFNARNFNKSIHKVEGIEIWNKLGASNVYFDVSTKHIPTPVMFNPAKVSFKNYVEYILKTVPLLKLVDTQTDQVYRGLKTIAATGKVPFTLANVDGSILINETRAQFTNVLEDSRVYTRAVNEVYPNFSGAYELAVEFNKIVDSLKSRDVEIVATRGNQVINILNILKPKIDSSTVILNEKEVTLVNSTVSNLIDNITFTGVMMAQLSELTRVLQLQVQEASKLR</sequence>
<reference evidence="1" key="1">
    <citation type="submission" date="2021-07" db="EMBL/GenBank/DDBJ databases">
        <authorList>
            <person name="Roth S.J."/>
            <person name="Krukonis G.P."/>
            <person name="Delesalle V.A."/>
        </authorList>
    </citation>
    <scope>NUCLEOTIDE SEQUENCE</scope>
</reference>
<dbReference type="Proteomes" id="UP000827517">
    <property type="component" value="Segment"/>
</dbReference>
<organism evidence="1 2">
    <name type="scientific">Erwinia phage AH04</name>
    <dbReference type="NCBI Taxonomy" id="2869569"/>
    <lineage>
        <taxon>Viruses</taxon>
        <taxon>Duplodnaviria</taxon>
        <taxon>Heunggongvirae</taxon>
        <taxon>Uroviricota</taxon>
        <taxon>Caudoviricetes</taxon>
        <taxon>Chimalliviridae</taxon>
        <taxon>Meadowvirus</taxon>
        <taxon>Meadowvirus AH04</taxon>
    </lineage>
</organism>
<dbReference type="RefSeq" id="YP_010668004.1">
    <property type="nucleotide sequence ID" value="NC_070952.1"/>
</dbReference>
<dbReference type="GeneID" id="77944128"/>
<dbReference type="KEGG" id="vg:77944128"/>
<proteinExistence type="predicted"/>
<name>A0AAE8BQ74_9CAUD</name>
<keyword evidence="2" id="KW-1185">Reference proteome</keyword>
<accession>A0AAE8BQ74</accession>
<dbReference type="EMBL" id="MZ501267">
    <property type="protein sequence ID" value="QZA70723.1"/>
    <property type="molecule type" value="Genomic_DNA"/>
</dbReference>
<evidence type="ECO:0000313" key="1">
    <source>
        <dbReference type="EMBL" id="QZA70723.1"/>
    </source>
</evidence>